<evidence type="ECO:0000313" key="3">
    <source>
        <dbReference type="EMBL" id="PJZ74998.1"/>
    </source>
</evidence>
<dbReference type="PANTHER" id="PTHR33677">
    <property type="entry name" value="TRANSCRIPTIONAL REPRESSOR FRMR-RELATED"/>
    <property type="match status" value="1"/>
</dbReference>
<dbReference type="GO" id="GO:0045892">
    <property type="term" value="P:negative regulation of DNA-templated transcription"/>
    <property type="evidence" value="ECO:0007669"/>
    <property type="project" value="UniProtKB-ARBA"/>
</dbReference>
<dbReference type="Pfam" id="PF02583">
    <property type="entry name" value="Trns_repr_metal"/>
    <property type="match status" value="1"/>
</dbReference>
<dbReference type="OrthoDB" id="9811244at2"/>
<dbReference type="AlphaFoldDB" id="A0A2M9ZSC6"/>
<keyword evidence="4" id="KW-1185">Reference proteome</keyword>
<evidence type="ECO:0008006" key="6">
    <source>
        <dbReference type="Google" id="ProtNLM"/>
    </source>
</evidence>
<sequence length="96" mass="10968">MVAARKKIQNDPKIKEDLENRLKRIEGQIRGVSAMVTRDEYCDDILNQISSVQAALNGVSKLLFAHHLRTCVADKIRKNDESIFLELDSTLNKMVR</sequence>
<evidence type="ECO:0000256" key="1">
    <source>
        <dbReference type="ARBA" id="ARBA00005260"/>
    </source>
</evidence>
<dbReference type="CDD" id="cd10152">
    <property type="entry name" value="SaCsoR-like_DUF156"/>
    <property type="match status" value="1"/>
</dbReference>
<evidence type="ECO:0000313" key="5">
    <source>
        <dbReference type="Proteomes" id="UP000231990"/>
    </source>
</evidence>
<dbReference type="InterPro" id="IPR038390">
    <property type="entry name" value="Metal_Tscrpt_repr_sf"/>
</dbReference>
<dbReference type="EMBL" id="NPDY01000001">
    <property type="protein sequence ID" value="PJZ71463.1"/>
    <property type="molecule type" value="Genomic_DNA"/>
</dbReference>
<dbReference type="GO" id="GO:0003677">
    <property type="term" value="F:DNA binding"/>
    <property type="evidence" value="ECO:0007669"/>
    <property type="project" value="InterPro"/>
</dbReference>
<accession>A0A2M9ZSC6</accession>
<dbReference type="Proteomes" id="UP000231990">
    <property type="component" value="Unassembled WGS sequence"/>
</dbReference>
<dbReference type="PANTHER" id="PTHR33677:SF3">
    <property type="entry name" value="COPPER-SENSING TRANSCRIPTIONAL REPRESSOR RICR"/>
    <property type="match status" value="1"/>
</dbReference>
<comment type="similarity">
    <text evidence="1">Belongs to the FrmR/RcnR family.</text>
</comment>
<dbReference type="GO" id="GO:0046872">
    <property type="term" value="F:metal ion binding"/>
    <property type="evidence" value="ECO:0007669"/>
    <property type="project" value="InterPro"/>
</dbReference>
<comment type="caution">
    <text evidence="3">The sequence shown here is derived from an EMBL/GenBank/DDBJ whole genome shotgun (WGS) entry which is preliminary data.</text>
</comment>
<dbReference type="InterPro" id="IPR003735">
    <property type="entry name" value="Metal_Tscrpt_repr"/>
</dbReference>
<organism evidence="3 5">
    <name type="scientific">Leptospira perolatii</name>
    <dbReference type="NCBI Taxonomy" id="2023191"/>
    <lineage>
        <taxon>Bacteria</taxon>
        <taxon>Pseudomonadati</taxon>
        <taxon>Spirochaetota</taxon>
        <taxon>Spirochaetia</taxon>
        <taxon>Leptospirales</taxon>
        <taxon>Leptospiraceae</taxon>
        <taxon>Leptospira</taxon>
    </lineage>
</organism>
<protein>
    <recommendedName>
        <fullName evidence="6">Metal-sensitive transcriptional repressor</fullName>
    </recommendedName>
</protein>
<evidence type="ECO:0000313" key="2">
    <source>
        <dbReference type="EMBL" id="PJZ71463.1"/>
    </source>
</evidence>
<gene>
    <name evidence="2" type="ORF">CH360_02925</name>
    <name evidence="3" type="ORF">CH373_02930</name>
</gene>
<dbReference type="Gene3D" id="1.20.58.1000">
    <property type="entry name" value="Metal-sensitive repressor, helix protomer"/>
    <property type="match status" value="1"/>
</dbReference>
<proteinExistence type="inferred from homology"/>
<dbReference type="EMBL" id="NPDZ01000001">
    <property type="protein sequence ID" value="PJZ74998.1"/>
    <property type="molecule type" value="Genomic_DNA"/>
</dbReference>
<evidence type="ECO:0000313" key="4">
    <source>
        <dbReference type="Proteomes" id="UP000231962"/>
    </source>
</evidence>
<dbReference type="Proteomes" id="UP000231962">
    <property type="component" value="Unassembled WGS sequence"/>
</dbReference>
<reference evidence="4 5" key="1">
    <citation type="submission" date="2017-07" db="EMBL/GenBank/DDBJ databases">
        <title>Leptospira spp. isolated from tropical soils.</title>
        <authorList>
            <person name="Thibeaux R."/>
            <person name="Iraola G."/>
            <person name="Ferres I."/>
            <person name="Bierque E."/>
            <person name="Girault D."/>
            <person name="Soupe-Gilbert M.-E."/>
            <person name="Picardeau M."/>
            <person name="Goarant C."/>
        </authorList>
    </citation>
    <scope>NUCLEOTIDE SEQUENCE [LARGE SCALE GENOMIC DNA]</scope>
    <source>
        <strain evidence="3 5">FH1-B-B1</strain>
        <strain evidence="2 4">FH1-B-C1</strain>
    </source>
</reference>
<name>A0A2M9ZSC6_9LEPT</name>